<dbReference type="RefSeq" id="WP_147273639.1">
    <property type="nucleotide sequence ID" value="NZ_QPKV01000006.1"/>
</dbReference>
<dbReference type="OrthoDB" id="773111at2"/>
<evidence type="ECO:0000313" key="2">
    <source>
        <dbReference type="Proteomes" id="UP000253961"/>
    </source>
</evidence>
<comment type="caution">
    <text evidence="1">The sequence shown here is derived from an EMBL/GenBank/DDBJ whole genome shotgun (WGS) entry which is preliminary data.</text>
</comment>
<protein>
    <submittedName>
        <fullName evidence="1">Uncharacterized protein</fullName>
    </submittedName>
</protein>
<dbReference type="Proteomes" id="UP000253961">
    <property type="component" value="Unassembled WGS sequence"/>
</dbReference>
<dbReference type="AlphaFoldDB" id="A0A369PY89"/>
<evidence type="ECO:0000313" key="1">
    <source>
        <dbReference type="EMBL" id="RDC55649.1"/>
    </source>
</evidence>
<accession>A0A369PY89</accession>
<keyword evidence="2" id="KW-1185">Reference proteome</keyword>
<name>A0A369PY89_9SPHI</name>
<proteinExistence type="predicted"/>
<dbReference type="EMBL" id="QPKV01000006">
    <property type="protein sequence ID" value="RDC55649.1"/>
    <property type="molecule type" value="Genomic_DNA"/>
</dbReference>
<gene>
    <name evidence="1" type="ORF">DU508_15345</name>
</gene>
<sequence>MKVPFFTGGIIMKKDTSKKSVNERILSDLPSTISSLTQEVSKINIQLAHLFQQSKKIDEIYSLHFPNGELEKNAKLRDRFLAEIILGIPRKRKKG</sequence>
<reference evidence="1 2" key="1">
    <citation type="submission" date="2018-07" db="EMBL/GenBank/DDBJ databases">
        <title>Pedobacter sp. nov., isolated from soil.</title>
        <authorList>
            <person name="Zhou L.Y."/>
            <person name="Du Z.J."/>
        </authorList>
    </citation>
    <scope>NUCLEOTIDE SEQUENCE [LARGE SCALE GENOMIC DNA]</scope>
    <source>
        <strain evidence="1 2">JDX94</strain>
    </source>
</reference>
<organism evidence="1 2">
    <name type="scientific">Pedobacter chinensis</name>
    <dbReference type="NCBI Taxonomy" id="2282421"/>
    <lineage>
        <taxon>Bacteria</taxon>
        <taxon>Pseudomonadati</taxon>
        <taxon>Bacteroidota</taxon>
        <taxon>Sphingobacteriia</taxon>
        <taxon>Sphingobacteriales</taxon>
        <taxon>Sphingobacteriaceae</taxon>
        <taxon>Pedobacter</taxon>
    </lineage>
</organism>